<comment type="caution">
    <text evidence="1">The sequence shown here is derived from an EMBL/GenBank/DDBJ whole genome shotgun (WGS) entry which is preliminary data.</text>
</comment>
<organism evidence="1 2">
    <name type="scientific">Gryllus longicercus</name>
    <dbReference type="NCBI Taxonomy" id="2509291"/>
    <lineage>
        <taxon>Eukaryota</taxon>
        <taxon>Metazoa</taxon>
        <taxon>Ecdysozoa</taxon>
        <taxon>Arthropoda</taxon>
        <taxon>Hexapoda</taxon>
        <taxon>Insecta</taxon>
        <taxon>Pterygota</taxon>
        <taxon>Neoptera</taxon>
        <taxon>Polyneoptera</taxon>
        <taxon>Orthoptera</taxon>
        <taxon>Ensifera</taxon>
        <taxon>Gryllidea</taxon>
        <taxon>Grylloidea</taxon>
        <taxon>Gryllidae</taxon>
        <taxon>Gryllinae</taxon>
        <taxon>Gryllus</taxon>
    </lineage>
</organism>
<reference evidence="1 2" key="1">
    <citation type="submission" date="2024-03" db="EMBL/GenBank/DDBJ databases">
        <title>The genome assembly and annotation of the cricket Gryllus longicercus Weissman &amp; Gray.</title>
        <authorList>
            <person name="Szrajer S."/>
            <person name="Gray D."/>
            <person name="Ylla G."/>
        </authorList>
    </citation>
    <scope>NUCLEOTIDE SEQUENCE [LARGE SCALE GENOMIC DNA]</scope>
    <source>
        <strain evidence="1">DAG 2021-001</strain>
        <tissue evidence="1">Whole body minus gut</tissue>
    </source>
</reference>
<protein>
    <submittedName>
        <fullName evidence="1">Uncharacterized protein</fullName>
    </submittedName>
</protein>
<dbReference type="Proteomes" id="UP001378592">
    <property type="component" value="Unassembled WGS sequence"/>
</dbReference>
<accession>A0AAN9Z050</accession>
<sequence length="76" mass="8756">MYRPLEGTCPCDKHEVKPLEDRYRALAHKECNMLADLCGLRKEMTYLTNQIMDHRCGDAKSKWKSVSMADYVCAGE</sequence>
<dbReference type="EMBL" id="JAZDUA010000549">
    <property type="protein sequence ID" value="KAK7791243.1"/>
    <property type="molecule type" value="Genomic_DNA"/>
</dbReference>
<evidence type="ECO:0000313" key="1">
    <source>
        <dbReference type="EMBL" id="KAK7791243.1"/>
    </source>
</evidence>
<proteinExistence type="predicted"/>
<keyword evidence="2" id="KW-1185">Reference proteome</keyword>
<evidence type="ECO:0000313" key="2">
    <source>
        <dbReference type="Proteomes" id="UP001378592"/>
    </source>
</evidence>
<gene>
    <name evidence="1" type="ORF">R5R35_000974</name>
</gene>
<name>A0AAN9Z050_9ORTH</name>
<dbReference type="AlphaFoldDB" id="A0AAN9Z050"/>